<reference evidence="2 3" key="1">
    <citation type="journal article" date="2012" name="Science">
        <title>The Paleozoic origin of enzymatic lignin decomposition reconstructed from 31 fungal genomes.</title>
        <authorList>
            <person name="Floudas D."/>
            <person name="Binder M."/>
            <person name="Riley R."/>
            <person name="Barry K."/>
            <person name="Blanchette R.A."/>
            <person name="Henrissat B."/>
            <person name="Martinez A.T."/>
            <person name="Otillar R."/>
            <person name="Spatafora J.W."/>
            <person name="Yadav J.S."/>
            <person name="Aerts A."/>
            <person name="Benoit I."/>
            <person name="Boyd A."/>
            <person name="Carlson A."/>
            <person name="Copeland A."/>
            <person name="Coutinho P.M."/>
            <person name="de Vries R.P."/>
            <person name="Ferreira P."/>
            <person name="Findley K."/>
            <person name="Foster B."/>
            <person name="Gaskell J."/>
            <person name="Glotzer D."/>
            <person name="Gorecki P."/>
            <person name="Heitman J."/>
            <person name="Hesse C."/>
            <person name="Hori C."/>
            <person name="Igarashi K."/>
            <person name="Jurgens J.A."/>
            <person name="Kallen N."/>
            <person name="Kersten P."/>
            <person name="Kohler A."/>
            <person name="Kuees U."/>
            <person name="Kumar T.K.A."/>
            <person name="Kuo A."/>
            <person name="LaButti K."/>
            <person name="Larrondo L.F."/>
            <person name="Lindquist E."/>
            <person name="Ling A."/>
            <person name="Lombard V."/>
            <person name="Lucas S."/>
            <person name="Lundell T."/>
            <person name="Martin R."/>
            <person name="McLaughlin D.J."/>
            <person name="Morgenstern I."/>
            <person name="Morin E."/>
            <person name="Murat C."/>
            <person name="Nagy L.G."/>
            <person name="Nolan M."/>
            <person name="Ohm R.A."/>
            <person name="Patyshakuliyeva A."/>
            <person name="Rokas A."/>
            <person name="Ruiz-Duenas F.J."/>
            <person name="Sabat G."/>
            <person name="Salamov A."/>
            <person name="Samejima M."/>
            <person name="Schmutz J."/>
            <person name="Slot J.C."/>
            <person name="St John F."/>
            <person name="Stenlid J."/>
            <person name="Sun H."/>
            <person name="Sun S."/>
            <person name="Syed K."/>
            <person name="Tsang A."/>
            <person name="Wiebenga A."/>
            <person name="Young D."/>
            <person name="Pisabarro A."/>
            <person name="Eastwood D.C."/>
            <person name="Martin F."/>
            <person name="Cullen D."/>
            <person name="Grigoriev I.V."/>
            <person name="Hibbett D.S."/>
        </authorList>
    </citation>
    <scope>NUCLEOTIDE SEQUENCE [LARGE SCALE GENOMIC DNA]</scope>
    <source>
        <strain evidence="2 3">MD-104</strain>
    </source>
</reference>
<dbReference type="EMBL" id="KB468168">
    <property type="protein sequence ID" value="PCH44679.1"/>
    <property type="molecule type" value="Genomic_DNA"/>
</dbReference>
<accession>A0A2H3K0H9</accession>
<dbReference type="STRING" id="742152.A0A2H3K0H9"/>
<dbReference type="AlphaFoldDB" id="A0A2H3K0H9"/>
<protein>
    <submittedName>
        <fullName evidence="2">Uncharacterized protein</fullName>
    </submittedName>
</protein>
<proteinExistence type="predicted"/>
<name>A0A2H3K0H9_WOLCO</name>
<evidence type="ECO:0000256" key="1">
    <source>
        <dbReference type="SAM" id="MobiDB-lite"/>
    </source>
</evidence>
<keyword evidence="3" id="KW-1185">Reference proteome</keyword>
<feature type="region of interest" description="Disordered" evidence="1">
    <location>
        <begin position="171"/>
        <end position="254"/>
    </location>
</feature>
<evidence type="ECO:0000313" key="3">
    <source>
        <dbReference type="Proteomes" id="UP000218811"/>
    </source>
</evidence>
<dbReference type="Proteomes" id="UP000218811">
    <property type="component" value="Unassembled WGS sequence"/>
</dbReference>
<dbReference type="Pfam" id="PF15496">
    <property type="entry name" value="DUF4646"/>
    <property type="match status" value="1"/>
</dbReference>
<dbReference type="InterPro" id="IPR028018">
    <property type="entry name" value="DUF4646"/>
</dbReference>
<dbReference type="OrthoDB" id="5314275at2759"/>
<gene>
    <name evidence="2" type="ORF">WOLCODRAFT_123937</name>
</gene>
<organism evidence="2 3">
    <name type="scientific">Wolfiporia cocos (strain MD-104)</name>
    <name type="common">Brown rot fungus</name>
    <dbReference type="NCBI Taxonomy" id="742152"/>
    <lineage>
        <taxon>Eukaryota</taxon>
        <taxon>Fungi</taxon>
        <taxon>Dikarya</taxon>
        <taxon>Basidiomycota</taxon>
        <taxon>Agaricomycotina</taxon>
        <taxon>Agaricomycetes</taxon>
        <taxon>Polyporales</taxon>
        <taxon>Phaeolaceae</taxon>
        <taxon>Wolfiporia</taxon>
    </lineage>
</organism>
<evidence type="ECO:0000313" key="2">
    <source>
        <dbReference type="EMBL" id="PCH44679.1"/>
    </source>
</evidence>
<feature type="compositionally biased region" description="Basic and acidic residues" evidence="1">
    <location>
        <begin position="217"/>
        <end position="246"/>
    </location>
</feature>
<sequence>MGEKAMHFATGDSVAKLLDPPPLSFARAPAPGLAYAPFPPAVLEGRGADLGAGFPALTPRCAAPPHPFATHDVREDDWARFVHDVGTAGKLSGTERVVSNVLPTALSMGFVAGMFVTKGIEKHMRGRRAGAVGKLLDAWNQNFFGPRRMYVVLAQGRTAFNGDLNALPPDIAAYGGSQNDNDDSDSDSSSDSSNGSGRDRSRRSREKHEHERRKQRRQEIHDRRQHRREERQKRRSEKHEDKEKFRLVVAYKPY</sequence>
<dbReference type="OMA" id="PGYHESA"/>
<feature type="compositionally biased region" description="Basic residues" evidence="1">
    <location>
        <begin position="200"/>
        <end position="216"/>
    </location>
</feature>